<dbReference type="EMBL" id="WXFA01000024">
    <property type="protein sequence ID" value="MBM3094288.1"/>
    <property type="molecule type" value="Genomic_DNA"/>
</dbReference>
<accession>A0AAW4FSU5</accession>
<dbReference type="AlphaFoldDB" id="A0AAW4FSU5"/>
<keyword evidence="4 5" id="KW-0472">Membrane</keyword>
<feature type="domain" description="O-antigen ligase-related" evidence="6">
    <location>
        <begin position="210"/>
        <end position="346"/>
    </location>
</feature>
<evidence type="ECO:0000259" key="6">
    <source>
        <dbReference type="Pfam" id="PF04932"/>
    </source>
</evidence>
<dbReference type="PANTHER" id="PTHR37422:SF21">
    <property type="entry name" value="EXOQ-LIKE PROTEIN"/>
    <property type="match status" value="1"/>
</dbReference>
<evidence type="ECO:0000256" key="2">
    <source>
        <dbReference type="ARBA" id="ARBA00022692"/>
    </source>
</evidence>
<evidence type="ECO:0000256" key="3">
    <source>
        <dbReference type="ARBA" id="ARBA00022989"/>
    </source>
</evidence>
<evidence type="ECO:0000256" key="4">
    <source>
        <dbReference type="ARBA" id="ARBA00023136"/>
    </source>
</evidence>
<dbReference type="RefSeq" id="WP_082555560.1">
    <property type="nucleotide sequence ID" value="NZ_CP083374.1"/>
</dbReference>
<feature type="transmembrane region" description="Helical" evidence="5">
    <location>
        <begin position="204"/>
        <end position="237"/>
    </location>
</feature>
<proteinExistence type="predicted"/>
<dbReference type="Proteomes" id="UP000744980">
    <property type="component" value="Unassembled WGS sequence"/>
</dbReference>
<dbReference type="GO" id="GO:0016020">
    <property type="term" value="C:membrane"/>
    <property type="evidence" value="ECO:0007669"/>
    <property type="project" value="UniProtKB-SubCell"/>
</dbReference>
<dbReference type="Pfam" id="PF04932">
    <property type="entry name" value="Wzy_C"/>
    <property type="match status" value="1"/>
</dbReference>
<keyword evidence="8" id="KW-1185">Reference proteome</keyword>
<feature type="transmembrane region" description="Helical" evidence="5">
    <location>
        <begin position="78"/>
        <end position="98"/>
    </location>
</feature>
<comment type="caution">
    <text evidence="7">The sequence shown here is derived from an EMBL/GenBank/DDBJ whole genome shotgun (WGS) entry which is preliminary data.</text>
</comment>
<feature type="transmembrane region" description="Helical" evidence="5">
    <location>
        <begin position="244"/>
        <end position="261"/>
    </location>
</feature>
<feature type="transmembrane region" description="Helical" evidence="5">
    <location>
        <begin position="135"/>
        <end position="153"/>
    </location>
</feature>
<feature type="transmembrane region" description="Helical" evidence="5">
    <location>
        <begin position="20"/>
        <end position="41"/>
    </location>
</feature>
<feature type="transmembrane region" description="Helical" evidence="5">
    <location>
        <begin position="105"/>
        <end position="123"/>
    </location>
</feature>
<organism evidence="7 8">
    <name type="scientific">Ensifer canadensis</name>
    <dbReference type="NCBI Taxonomy" id="555315"/>
    <lineage>
        <taxon>Bacteria</taxon>
        <taxon>Pseudomonadati</taxon>
        <taxon>Pseudomonadota</taxon>
        <taxon>Alphaproteobacteria</taxon>
        <taxon>Hyphomicrobiales</taxon>
        <taxon>Rhizobiaceae</taxon>
        <taxon>Sinorhizobium/Ensifer group</taxon>
        <taxon>Ensifer</taxon>
    </lineage>
</organism>
<evidence type="ECO:0000256" key="5">
    <source>
        <dbReference type="SAM" id="Phobius"/>
    </source>
</evidence>
<evidence type="ECO:0000313" key="7">
    <source>
        <dbReference type="EMBL" id="MBM3094288.1"/>
    </source>
</evidence>
<comment type="subcellular location">
    <subcellularLocation>
        <location evidence="1">Membrane</location>
        <topology evidence="1">Multi-pass membrane protein</topology>
    </subcellularLocation>
</comment>
<protein>
    <recommendedName>
        <fullName evidence="6">O-antigen ligase-related domain-containing protein</fullName>
    </recommendedName>
</protein>
<sequence length="442" mass="47690">MTHMTRTSGVQPISSDRHTFWQRIEFACAVCAVFLSAVNFLRTNMFYFTLSDLLFCAALGLRALTGGLPLRLWGRASATVWLCGLVLLCSGLMISSLLSTAPIRGIVIVGQYLFAYLVVALVVCGRDLGTMWTFAKVYVASIFLMCLHGIYLIHIDGQKNTAFVSGNGRLTGFVERENECAAVIALAMPMLMLLASKGKVGKVYAIVIGATMAYGILLTGSNTGLAGFAFTFLGFMVLSGSWKYVVVGLACLTPFAIWIVHSGRDYLPAVFQKRVLGALETGDLSQAGTFDHRVELMHEALGRVQETLWIGVGADQYQVTSAIRQPVHNLYLLLSTEGGIMAAIGFGVMIAATFLPIVRTYRVPGGAAYAACALVSVSMFALMANAFPHLYGRFWTVPIILTLGLATSYCRAVEKRSIGNGALPPARILRAGRPRSGLGPIR</sequence>
<evidence type="ECO:0000256" key="1">
    <source>
        <dbReference type="ARBA" id="ARBA00004141"/>
    </source>
</evidence>
<evidence type="ECO:0000313" key="8">
    <source>
        <dbReference type="Proteomes" id="UP000744980"/>
    </source>
</evidence>
<gene>
    <name evidence="7" type="ORF">GFB56_26450</name>
</gene>
<name>A0AAW4FSU5_9HYPH</name>
<keyword evidence="3 5" id="KW-1133">Transmembrane helix</keyword>
<reference evidence="7 8" key="1">
    <citation type="submission" date="2020-01" db="EMBL/GenBank/DDBJ databases">
        <title>Draft genome assembly of Ensifer adhaerens T173.</title>
        <authorList>
            <person name="Craig J.E."/>
            <person name="Stinchcombe J.R."/>
        </authorList>
    </citation>
    <scope>NUCLEOTIDE SEQUENCE [LARGE SCALE GENOMIC DNA]</scope>
    <source>
        <strain evidence="7 8">T173</strain>
    </source>
</reference>
<feature type="transmembrane region" description="Helical" evidence="5">
    <location>
        <begin position="330"/>
        <end position="355"/>
    </location>
</feature>
<dbReference type="InterPro" id="IPR051533">
    <property type="entry name" value="WaaL-like"/>
</dbReference>
<feature type="transmembrane region" description="Helical" evidence="5">
    <location>
        <begin position="53"/>
        <end position="72"/>
    </location>
</feature>
<feature type="transmembrane region" description="Helical" evidence="5">
    <location>
        <begin position="367"/>
        <end position="387"/>
    </location>
</feature>
<feature type="transmembrane region" description="Helical" evidence="5">
    <location>
        <begin position="393"/>
        <end position="410"/>
    </location>
</feature>
<dbReference type="PANTHER" id="PTHR37422">
    <property type="entry name" value="TEICHURONIC ACID BIOSYNTHESIS PROTEIN TUAE"/>
    <property type="match status" value="1"/>
</dbReference>
<dbReference type="InterPro" id="IPR007016">
    <property type="entry name" value="O-antigen_ligase-rel_domated"/>
</dbReference>
<keyword evidence="2 5" id="KW-0812">Transmembrane</keyword>